<dbReference type="Gene3D" id="4.10.800.10">
    <property type="entry name" value="Thyroglobulin type-1"/>
    <property type="match status" value="2"/>
</dbReference>
<accession>A0A443RV69</accession>
<feature type="disulfide bond" evidence="5">
    <location>
        <begin position="123"/>
        <end position="130"/>
    </location>
</feature>
<name>A0A443RV69_9ACAR</name>
<dbReference type="VEuPathDB" id="VectorBase:LDEU012777"/>
<protein>
    <recommendedName>
        <fullName evidence="7">Thyroglobulin type-1 domain-containing protein</fullName>
    </recommendedName>
</protein>
<evidence type="ECO:0000256" key="1">
    <source>
        <dbReference type="ARBA" id="ARBA00004613"/>
    </source>
</evidence>
<proteinExistence type="predicted"/>
<gene>
    <name evidence="8" type="ORF">B4U80_02664</name>
</gene>
<dbReference type="Pfam" id="PF00086">
    <property type="entry name" value="Thyroglobulin_1"/>
    <property type="match status" value="2"/>
</dbReference>
<dbReference type="EMBL" id="NCKV01028230">
    <property type="protein sequence ID" value="RWS19263.1"/>
    <property type="molecule type" value="Genomic_DNA"/>
</dbReference>
<comment type="caution">
    <text evidence="8">The sequence shown here is derived from an EMBL/GenBank/DDBJ whole genome shotgun (WGS) entry which is preliminary data.</text>
</comment>
<evidence type="ECO:0000256" key="6">
    <source>
        <dbReference type="SAM" id="SignalP"/>
    </source>
</evidence>
<feature type="signal peptide" evidence="6">
    <location>
        <begin position="1"/>
        <end position="18"/>
    </location>
</feature>
<reference evidence="8 9" key="1">
    <citation type="journal article" date="2018" name="Gigascience">
        <title>Genomes of trombidid mites reveal novel predicted allergens and laterally-transferred genes associated with secondary metabolism.</title>
        <authorList>
            <person name="Dong X."/>
            <person name="Chaisiri K."/>
            <person name="Xia D."/>
            <person name="Armstrong S.D."/>
            <person name="Fang Y."/>
            <person name="Donnelly M.J."/>
            <person name="Kadowaki T."/>
            <person name="McGarry J.W."/>
            <person name="Darby A.C."/>
            <person name="Makepeace B.L."/>
        </authorList>
    </citation>
    <scope>NUCLEOTIDE SEQUENCE [LARGE SCALE GENOMIC DNA]</scope>
    <source>
        <strain evidence="8">UoL-UT</strain>
    </source>
</reference>
<dbReference type="InterPro" id="IPR051950">
    <property type="entry name" value="Dev_reg/Prot_inhib"/>
</dbReference>
<feature type="non-terminal residue" evidence="8">
    <location>
        <position position="132"/>
    </location>
</feature>
<dbReference type="SUPFAM" id="SSF57610">
    <property type="entry name" value="Thyroglobulin type-1 domain"/>
    <property type="match status" value="2"/>
</dbReference>
<evidence type="ECO:0000313" key="9">
    <source>
        <dbReference type="Proteomes" id="UP000288716"/>
    </source>
</evidence>
<dbReference type="GO" id="GO:0007160">
    <property type="term" value="P:cell-matrix adhesion"/>
    <property type="evidence" value="ECO:0007669"/>
    <property type="project" value="TreeGrafter"/>
</dbReference>
<dbReference type="GO" id="GO:0005615">
    <property type="term" value="C:extracellular space"/>
    <property type="evidence" value="ECO:0007669"/>
    <property type="project" value="TreeGrafter"/>
</dbReference>
<dbReference type="PANTHER" id="PTHR12352:SF3">
    <property type="entry name" value="NIDOGEN-2"/>
    <property type="match status" value="1"/>
</dbReference>
<organism evidence="8 9">
    <name type="scientific">Leptotrombidium deliense</name>
    <dbReference type="NCBI Taxonomy" id="299467"/>
    <lineage>
        <taxon>Eukaryota</taxon>
        <taxon>Metazoa</taxon>
        <taxon>Ecdysozoa</taxon>
        <taxon>Arthropoda</taxon>
        <taxon>Chelicerata</taxon>
        <taxon>Arachnida</taxon>
        <taxon>Acari</taxon>
        <taxon>Acariformes</taxon>
        <taxon>Trombidiformes</taxon>
        <taxon>Prostigmata</taxon>
        <taxon>Anystina</taxon>
        <taxon>Parasitengona</taxon>
        <taxon>Trombiculoidea</taxon>
        <taxon>Trombiculidae</taxon>
        <taxon>Leptotrombidium</taxon>
    </lineage>
</organism>
<dbReference type="CDD" id="cd00191">
    <property type="entry name" value="TY"/>
    <property type="match status" value="1"/>
</dbReference>
<evidence type="ECO:0000256" key="2">
    <source>
        <dbReference type="ARBA" id="ARBA00022525"/>
    </source>
</evidence>
<keyword evidence="2" id="KW-0964">Secreted</keyword>
<comment type="caution">
    <text evidence="5">Lacks conserved residue(s) required for the propagation of feature annotation.</text>
</comment>
<dbReference type="AlphaFoldDB" id="A0A443RV69"/>
<feature type="domain" description="Thyroglobulin type-1" evidence="7">
    <location>
        <begin position="89"/>
        <end position="132"/>
    </location>
</feature>
<dbReference type="PANTHER" id="PTHR12352">
    <property type="entry name" value="SECRETED MODULAR CALCIUM-BINDING PROTEIN"/>
    <property type="match status" value="1"/>
</dbReference>
<sequence length="132" mass="14569">MNCIEVVVLFCLIGATVANVVPSQNKTACQEHRQRELKLTVGAKLVPKCDENGDYVPLVCFDGENGSKFCTCFTNKGEIAKPPTENVKRCECYLAQHEARNPSRFGAFEPKCEDDGSYKKLQCHGSTGACWC</sequence>
<evidence type="ECO:0000256" key="4">
    <source>
        <dbReference type="ARBA" id="ARBA00023157"/>
    </source>
</evidence>
<keyword evidence="6" id="KW-0732">Signal</keyword>
<feature type="chain" id="PRO_5019291420" description="Thyroglobulin type-1 domain-containing protein" evidence="6">
    <location>
        <begin position="19"/>
        <end position="132"/>
    </location>
</feature>
<dbReference type="InterPro" id="IPR036857">
    <property type="entry name" value="Thyroglobulin_1_sf"/>
</dbReference>
<dbReference type="GO" id="GO:0005604">
    <property type="term" value="C:basement membrane"/>
    <property type="evidence" value="ECO:0007669"/>
    <property type="project" value="TreeGrafter"/>
</dbReference>
<feature type="domain" description="Thyroglobulin type-1" evidence="7">
    <location>
        <begin position="26"/>
        <end position="78"/>
    </location>
</feature>
<evidence type="ECO:0000259" key="7">
    <source>
        <dbReference type="PROSITE" id="PS51162"/>
    </source>
</evidence>
<evidence type="ECO:0000256" key="5">
    <source>
        <dbReference type="PROSITE-ProRule" id="PRU00500"/>
    </source>
</evidence>
<dbReference type="PROSITE" id="PS51162">
    <property type="entry name" value="THYROGLOBULIN_1_2"/>
    <property type="match status" value="2"/>
</dbReference>
<dbReference type="InterPro" id="IPR000716">
    <property type="entry name" value="Thyroglobulin_1"/>
</dbReference>
<keyword evidence="9" id="KW-1185">Reference proteome</keyword>
<dbReference type="OrthoDB" id="6425141at2759"/>
<evidence type="ECO:0000313" key="8">
    <source>
        <dbReference type="EMBL" id="RWS19263.1"/>
    </source>
</evidence>
<dbReference type="Proteomes" id="UP000288716">
    <property type="component" value="Unassembled WGS sequence"/>
</dbReference>
<keyword evidence="4 5" id="KW-1015">Disulfide bond</keyword>
<keyword evidence="3" id="KW-0677">Repeat</keyword>
<evidence type="ECO:0000256" key="3">
    <source>
        <dbReference type="ARBA" id="ARBA00022737"/>
    </source>
</evidence>
<comment type="subcellular location">
    <subcellularLocation>
        <location evidence="1">Secreted</location>
    </subcellularLocation>
</comment>